<dbReference type="InterPro" id="IPR041588">
    <property type="entry name" value="Integrase_H2C2"/>
</dbReference>
<name>A0A3P7D5H8_SCHSO</name>
<sequence>MSRPSLTHLQFSLESTSLRWPLNNAALELPLITGNGTVICNISTPPNHPFVPSSLRRKVSCFLHNLSHTRSRATDYLVSDRFFWTGMSKDMKAWTHACLACQRSKVQRHNKAPIGIFPTLVQGPATFTRIFCSCLFTCVVRFTRCPKANHLPDFTISTAVKTFISRWIPIFGALSTIMAQFKSNLLPSLLSFLGFTRIRMTTYHPADNGMVEQFHRQLKASLRAAEDPGDWTDYLHCRFHI</sequence>
<dbReference type="InterPro" id="IPR012337">
    <property type="entry name" value="RNaseH-like_sf"/>
</dbReference>
<reference evidence="2 3" key="1">
    <citation type="submission" date="2018-11" db="EMBL/GenBank/DDBJ databases">
        <authorList>
            <consortium name="Pathogen Informatics"/>
        </authorList>
    </citation>
    <scope>NUCLEOTIDE SEQUENCE [LARGE SCALE GENOMIC DNA]</scope>
    <source>
        <strain evidence="2 3">NST_G2</strain>
    </source>
</reference>
<evidence type="ECO:0000259" key="1">
    <source>
        <dbReference type="Pfam" id="PF17921"/>
    </source>
</evidence>
<dbReference type="EMBL" id="UYSU01037884">
    <property type="protein sequence ID" value="VDL99578.1"/>
    <property type="molecule type" value="Genomic_DNA"/>
</dbReference>
<dbReference type="PANTHER" id="PTHR37984:SF15">
    <property type="entry name" value="INTEGRASE CATALYTIC DOMAIN-CONTAINING PROTEIN"/>
    <property type="match status" value="1"/>
</dbReference>
<evidence type="ECO:0000313" key="2">
    <source>
        <dbReference type="EMBL" id="VDL99578.1"/>
    </source>
</evidence>
<dbReference type="SUPFAM" id="SSF53098">
    <property type="entry name" value="Ribonuclease H-like"/>
    <property type="match status" value="1"/>
</dbReference>
<proteinExistence type="predicted"/>
<feature type="domain" description="Integrase zinc-binding" evidence="1">
    <location>
        <begin position="51"/>
        <end position="106"/>
    </location>
</feature>
<accession>A0A3P7D5H8</accession>
<keyword evidence="3" id="KW-1185">Reference proteome</keyword>
<dbReference type="PANTHER" id="PTHR37984">
    <property type="entry name" value="PROTEIN CBG26694"/>
    <property type="match status" value="1"/>
</dbReference>
<evidence type="ECO:0000313" key="3">
    <source>
        <dbReference type="Proteomes" id="UP000275846"/>
    </source>
</evidence>
<dbReference type="Proteomes" id="UP000275846">
    <property type="component" value="Unassembled WGS sequence"/>
</dbReference>
<dbReference type="Gene3D" id="3.30.420.10">
    <property type="entry name" value="Ribonuclease H-like superfamily/Ribonuclease H"/>
    <property type="match status" value="1"/>
</dbReference>
<gene>
    <name evidence="2" type="ORF">SSLN_LOCUS13193</name>
</gene>
<dbReference type="GO" id="GO:0003676">
    <property type="term" value="F:nucleic acid binding"/>
    <property type="evidence" value="ECO:0007669"/>
    <property type="project" value="InterPro"/>
</dbReference>
<organism evidence="2 3">
    <name type="scientific">Schistocephalus solidus</name>
    <name type="common">Tapeworm</name>
    <dbReference type="NCBI Taxonomy" id="70667"/>
    <lineage>
        <taxon>Eukaryota</taxon>
        <taxon>Metazoa</taxon>
        <taxon>Spiralia</taxon>
        <taxon>Lophotrochozoa</taxon>
        <taxon>Platyhelminthes</taxon>
        <taxon>Cestoda</taxon>
        <taxon>Eucestoda</taxon>
        <taxon>Diphyllobothriidea</taxon>
        <taxon>Diphyllobothriidae</taxon>
        <taxon>Schistocephalus</taxon>
    </lineage>
</organism>
<dbReference type="InterPro" id="IPR050951">
    <property type="entry name" value="Retrovirus_Pol_polyprotein"/>
</dbReference>
<dbReference type="AlphaFoldDB" id="A0A3P7D5H8"/>
<dbReference type="OrthoDB" id="10053156at2759"/>
<dbReference type="Gene3D" id="1.10.340.70">
    <property type="match status" value="1"/>
</dbReference>
<dbReference type="STRING" id="70667.A0A3P7D5H8"/>
<dbReference type="InterPro" id="IPR036397">
    <property type="entry name" value="RNaseH_sf"/>
</dbReference>
<dbReference type="Pfam" id="PF17921">
    <property type="entry name" value="Integrase_H2C2"/>
    <property type="match status" value="1"/>
</dbReference>
<protein>
    <recommendedName>
        <fullName evidence="1">Integrase zinc-binding domain-containing protein</fullName>
    </recommendedName>
</protein>